<dbReference type="Pfam" id="PF08241">
    <property type="entry name" value="Methyltransf_11"/>
    <property type="match status" value="1"/>
</dbReference>
<dbReference type="PANTHER" id="PTHR43591">
    <property type="entry name" value="METHYLTRANSFERASE"/>
    <property type="match status" value="1"/>
</dbReference>
<organism evidence="7 8">
    <name type="scientific">Ceratodon purpureus</name>
    <name type="common">Fire moss</name>
    <name type="synonym">Dicranum purpureum</name>
    <dbReference type="NCBI Taxonomy" id="3225"/>
    <lineage>
        <taxon>Eukaryota</taxon>
        <taxon>Viridiplantae</taxon>
        <taxon>Streptophyta</taxon>
        <taxon>Embryophyta</taxon>
        <taxon>Bryophyta</taxon>
        <taxon>Bryophytina</taxon>
        <taxon>Bryopsida</taxon>
        <taxon>Dicranidae</taxon>
        <taxon>Pseudoditrichales</taxon>
        <taxon>Ditrichaceae</taxon>
        <taxon>Ceratodon</taxon>
    </lineage>
</organism>
<name>A0A8T0IFU4_CERPU</name>
<evidence type="ECO:0000256" key="1">
    <source>
        <dbReference type="ARBA" id="ARBA00022603"/>
    </source>
</evidence>
<dbReference type="EMBL" id="CM026423">
    <property type="protein sequence ID" value="KAG0582600.1"/>
    <property type="molecule type" value="Genomic_DNA"/>
</dbReference>
<proteinExistence type="inferred from homology"/>
<comment type="similarity">
    <text evidence="4">Belongs to the class I-like SAM-binding methyltransferase superfamily. gTMT family.</text>
</comment>
<dbReference type="GO" id="GO:0032259">
    <property type="term" value="P:methylation"/>
    <property type="evidence" value="ECO:0007669"/>
    <property type="project" value="UniProtKB-UniRule"/>
</dbReference>
<reference evidence="7" key="1">
    <citation type="submission" date="2020-06" db="EMBL/GenBank/DDBJ databases">
        <title>WGS assembly of Ceratodon purpureus strain R40.</title>
        <authorList>
            <person name="Carey S.B."/>
            <person name="Jenkins J."/>
            <person name="Shu S."/>
            <person name="Lovell J.T."/>
            <person name="Sreedasyam A."/>
            <person name="Maumus F."/>
            <person name="Tiley G.P."/>
            <person name="Fernandez-Pozo N."/>
            <person name="Barry K."/>
            <person name="Chen C."/>
            <person name="Wang M."/>
            <person name="Lipzen A."/>
            <person name="Daum C."/>
            <person name="Saski C.A."/>
            <person name="Payton A.C."/>
            <person name="Mcbreen J.C."/>
            <person name="Conrad R.E."/>
            <person name="Kollar L.M."/>
            <person name="Olsson S."/>
            <person name="Huttunen S."/>
            <person name="Landis J.B."/>
            <person name="Wickett N.J."/>
            <person name="Johnson M.G."/>
            <person name="Rensing S.A."/>
            <person name="Grimwood J."/>
            <person name="Schmutz J."/>
            <person name="Mcdaniel S.F."/>
        </authorList>
    </citation>
    <scope>NUCLEOTIDE SEQUENCE</scope>
    <source>
        <strain evidence="7">R40</strain>
    </source>
</reference>
<evidence type="ECO:0000256" key="2">
    <source>
        <dbReference type="ARBA" id="ARBA00022679"/>
    </source>
</evidence>
<dbReference type="Gene3D" id="3.40.50.150">
    <property type="entry name" value="Vaccinia Virus protein VP39"/>
    <property type="match status" value="1"/>
</dbReference>
<dbReference type="AlphaFoldDB" id="A0A8T0IFU4"/>
<accession>A0A8T0IFU4</accession>
<feature type="region of interest" description="SAM motif I" evidence="4">
    <location>
        <begin position="134"/>
        <end position="143"/>
    </location>
</feature>
<dbReference type="InterPro" id="IPR029063">
    <property type="entry name" value="SAM-dependent_MTases_sf"/>
</dbReference>
<sequence>MATALGASARAWTGSAEVAQRGTTGLQRQGRIPAHGSLRTGRCRGVVAMRVAQRTEPELYDGIANFYDESSGVWEEVWGEHMHHGYYDDEVVDDAVAAATNGAPDHRRAQIKMIEKSLAYAGVPDSIDARPKTIVDVGCGIGGSSRYLARKYKAKVNSITLSPVQVKRAVDITYKQGLAELVNFQVANALKQPFQDGSFDLVWSMESGEHMPDKKQFMGELARVAAPGGRIILVTWCHRDLLPGEKSLKPDEQELLNKICDAYYLPAWCSPSDYVTLAKDLGLQDIKNEDWSEYVTPFWPAVMKSALSVQGLMGLAKSGWTTVKGALAMTLMIQGYQRGLIKFAAITARKPE</sequence>
<dbReference type="InterPro" id="IPR025774">
    <property type="entry name" value="PiNMT-like"/>
</dbReference>
<evidence type="ECO:0000313" key="7">
    <source>
        <dbReference type="EMBL" id="KAG0582600.1"/>
    </source>
</evidence>
<gene>
    <name evidence="7" type="ORF">KC19_3G072600</name>
</gene>
<evidence type="ECO:0000256" key="5">
    <source>
        <dbReference type="SAM" id="MobiDB-lite"/>
    </source>
</evidence>
<dbReference type="PROSITE" id="PS51581">
    <property type="entry name" value="SAM_GTMT"/>
    <property type="match status" value="1"/>
</dbReference>
<dbReference type="SUPFAM" id="SSF53335">
    <property type="entry name" value="S-adenosyl-L-methionine-dependent methyltransferases"/>
    <property type="match status" value="1"/>
</dbReference>
<comment type="caution">
    <text evidence="7">The sequence shown here is derived from an EMBL/GenBank/DDBJ whole genome shotgun (WGS) entry which is preliminary data.</text>
</comment>
<keyword evidence="2 4" id="KW-0808">Transferase</keyword>
<dbReference type="Proteomes" id="UP000822688">
    <property type="component" value="Chromosome 3"/>
</dbReference>
<feature type="domain" description="Methyltransferase type 11" evidence="6">
    <location>
        <begin position="135"/>
        <end position="233"/>
    </location>
</feature>
<dbReference type="InterPro" id="IPR013216">
    <property type="entry name" value="Methyltransf_11"/>
</dbReference>
<evidence type="ECO:0000313" key="8">
    <source>
        <dbReference type="Proteomes" id="UP000822688"/>
    </source>
</evidence>
<feature type="region of interest" description="Disordered" evidence="5">
    <location>
        <begin position="13"/>
        <end position="35"/>
    </location>
</feature>
<evidence type="ECO:0000256" key="3">
    <source>
        <dbReference type="ARBA" id="ARBA00022691"/>
    </source>
</evidence>
<dbReference type="GO" id="GO:0008757">
    <property type="term" value="F:S-adenosylmethionine-dependent methyltransferase activity"/>
    <property type="evidence" value="ECO:0007669"/>
    <property type="project" value="InterPro"/>
</dbReference>
<dbReference type="PANTHER" id="PTHR43591:SF81">
    <property type="entry name" value="MAGNESIUM PROTOPORPHYRIN IX METHYLTRANSFERASE, CHLOROPLASTIC-RELATED"/>
    <property type="match status" value="1"/>
</dbReference>
<dbReference type="CDD" id="cd02440">
    <property type="entry name" value="AdoMet_MTases"/>
    <property type="match status" value="1"/>
</dbReference>
<keyword evidence="1 4" id="KW-0489">Methyltransferase</keyword>
<feature type="region of interest" description="SAM motif III" evidence="4">
    <location>
        <begin position="224"/>
        <end position="233"/>
    </location>
</feature>
<evidence type="ECO:0000259" key="6">
    <source>
        <dbReference type="Pfam" id="PF08241"/>
    </source>
</evidence>
<keyword evidence="3 4" id="KW-0949">S-adenosyl-L-methionine</keyword>
<feature type="region of interest" description="SAM motif II" evidence="4">
    <location>
        <begin position="197"/>
        <end position="205"/>
    </location>
</feature>
<dbReference type="OrthoDB" id="8300214at2759"/>
<keyword evidence="8" id="KW-1185">Reference proteome</keyword>
<protein>
    <recommendedName>
        <fullName evidence="6">Methyltransferase type 11 domain-containing protein</fullName>
    </recommendedName>
</protein>
<evidence type="ECO:0000256" key="4">
    <source>
        <dbReference type="PROSITE-ProRule" id="PRU00914"/>
    </source>
</evidence>